<proteinExistence type="predicted"/>
<protein>
    <submittedName>
        <fullName evidence="2">Interleukin enhancer-binding factor 3 isoform X4</fullName>
    </submittedName>
</protein>
<evidence type="ECO:0000313" key="1">
    <source>
        <dbReference type="Proteomes" id="UP000694863"/>
    </source>
</evidence>
<dbReference type="RefSeq" id="XP_045146258.1">
    <property type="nucleotide sequence ID" value="XM_045290323.1"/>
</dbReference>
<gene>
    <name evidence="2" type="primary">ILF3</name>
</gene>
<evidence type="ECO:0000313" key="2">
    <source>
        <dbReference type="RefSeq" id="XP_045146258.1"/>
    </source>
</evidence>
<organism evidence="1 2">
    <name type="scientific">Echinops telfairi</name>
    <name type="common">Lesser hedgehog tenrec</name>
    <dbReference type="NCBI Taxonomy" id="9371"/>
    <lineage>
        <taxon>Eukaryota</taxon>
        <taxon>Metazoa</taxon>
        <taxon>Chordata</taxon>
        <taxon>Craniata</taxon>
        <taxon>Vertebrata</taxon>
        <taxon>Euteleostomi</taxon>
        <taxon>Mammalia</taxon>
        <taxon>Eutheria</taxon>
        <taxon>Afrotheria</taxon>
        <taxon>Tenrecidae</taxon>
        <taxon>Tenrecinae</taxon>
        <taxon>Echinops</taxon>
    </lineage>
</organism>
<reference evidence="2" key="1">
    <citation type="submission" date="2025-08" db="UniProtKB">
        <authorList>
            <consortium name="RefSeq"/>
        </authorList>
    </citation>
    <scope>IDENTIFICATION</scope>
</reference>
<dbReference type="Proteomes" id="UP000694863">
    <property type="component" value="Unplaced"/>
</dbReference>
<keyword evidence="1" id="KW-1185">Reference proteome</keyword>
<sequence length="853" mass="91562">MRPVRIFVNDDRHVMAKHSSVYPTQEELEAVQNMVSHTERALKAVSDWIDEQEKGSSENAESENMDAPPEEESKEGAGEQKTEHMTRTLRGVMRVGLVAKGLLLKGDLDLELVLLCKEKPTTALLDKVADNLGIQLAAVTEDKYEILQSADDAAIVIKNTKEPPLSLTIHLTSPVVREEMEKVLAGETLSVNDPPDVLDRQKCLAALASLRHAKWFQARANGLKSCVIVIRVLRDLCTRVPTWGPLRGWPLELLCEKSIGTANRPMGAGEALRRVLECLASGIVMPDGSGIYDPCEKEATDAIGHLDRQQREDITQSAQHALRLAAFGQLHKVLGMDPLPSKMPKKPKNENPVDYTVQIPPSTTYAITPMKRPMEEDGEEKSPSKKKKKIQKKEEKAEPPQAMNALMRLNQLKPGLQYKLLSQTGPVHAPIFTMSVEVDGNSFEASGPSKKTAKLHVAVKVLQDMGLPTGAEGRDSSKGEDSAEETEAKPVVAPPPVVEAVSTASSTFPSDSTTENVKQQGPILTKHGKNPVMELNEKRRGLKYELISETGGSHDKRFVMEVEVDGQKFQGAGSNKKVAKAYAALAALEKLFPDAPLALDANKKKRAPVPVRGGPKFAAKPHNPGFGMGGPMHNEVPPPPNLRGRGRGGNIRGRGRGRGFGGANHGGYMNAGAGYGSYGYGGNLATAGYRKKQPHGGQQKPSYGSSYQSHQGQQQPYSQSQYGSYGPSQGKQKGYGHGPGSYSSYSNSYGSPGGGGADYSYESKFNYSGSGGRSGGNNYGSGGSSYNPGSHGGYGGGSGGGSSYQGKQGGYSSQSNYNSPGSGQNYSGPPSSYQSSQGGYGRNADHSMNYQYR</sequence>
<name>A0AC55D3D7_ECHTE</name>
<accession>A0AC55D3D7</accession>